<gene>
    <name evidence="1" type="ORF">MGAL_10B073284</name>
</gene>
<evidence type="ECO:0000313" key="2">
    <source>
        <dbReference type="Proteomes" id="UP000596742"/>
    </source>
</evidence>
<comment type="caution">
    <text evidence="1">The sequence shown here is derived from an EMBL/GenBank/DDBJ whole genome shotgun (WGS) entry which is preliminary data.</text>
</comment>
<accession>A0A8B6GFY4</accession>
<dbReference type="Proteomes" id="UP000596742">
    <property type="component" value="Unassembled WGS sequence"/>
</dbReference>
<reference evidence="1" key="1">
    <citation type="submission" date="2018-11" db="EMBL/GenBank/DDBJ databases">
        <authorList>
            <person name="Alioto T."/>
            <person name="Alioto T."/>
        </authorList>
    </citation>
    <scope>NUCLEOTIDE SEQUENCE</scope>
</reference>
<organism evidence="1 2">
    <name type="scientific">Mytilus galloprovincialis</name>
    <name type="common">Mediterranean mussel</name>
    <dbReference type="NCBI Taxonomy" id="29158"/>
    <lineage>
        <taxon>Eukaryota</taxon>
        <taxon>Metazoa</taxon>
        <taxon>Spiralia</taxon>
        <taxon>Lophotrochozoa</taxon>
        <taxon>Mollusca</taxon>
        <taxon>Bivalvia</taxon>
        <taxon>Autobranchia</taxon>
        <taxon>Pteriomorphia</taxon>
        <taxon>Mytilida</taxon>
        <taxon>Mytiloidea</taxon>
        <taxon>Mytilidae</taxon>
        <taxon>Mytilinae</taxon>
        <taxon>Mytilus</taxon>
    </lineage>
</organism>
<protein>
    <submittedName>
        <fullName evidence="1">Uncharacterized protein</fullName>
    </submittedName>
</protein>
<evidence type="ECO:0000313" key="1">
    <source>
        <dbReference type="EMBL" id="VDI63577.1"/>
    </source>
</evidence>
<dbReference type="AlphaFoldDB" id="A0A8B6GFY4"/>
<sequence>MEIDQEKHKADEWWNDLERTVLAVSEEVHTLSEDCGEVQAKCRVESVTFSVEQSPKLPRSCQWWEHLVLHCVHHCYLRKETFHILDGTVEHFTAVFEELDQYDLVFNNVEDNLFSTEIRRSIRLSGQKIWRGLFLRFQEANTLSKDCGEVKQRLESYETRQMFGTILEHKRVEIRR</sequence>
<name>A0A8B6GFY4_MYTGA</name>
<proteinExistence type="predicted"/>
<dbReference type="EMBL" id="UYJE01008392">
    <property type="protein sequence ID" value="VDI63577.1"/>
    <property type="molecule type" value="Genomic_DNA"/>
</dbReference>
<keyword evidence="2" id="KW-1185">Reference proteome</keyword>